<evidence type="ECO:0000313" key="2">
    <source>
        <dbReference type="EMBL" id="CUF52593.1"/>
    </source>
</evidence>
<feature type="compositionally biased region" description="Low complexity" evidence="1">
    <location>
        <begin position="454"/>
        <end position="471"/>
    </location>
</feature>
<evidence type="ECO:0000256" key="1">
    <source>
        <dbReference type="SAM" id="MobiDB-lite"/>
    </source>
</evidence>
<feature type="region of interest" description="Disordered" evidence="1">
    <location>
        <begin position="283"/>
        <end position="303"/>
    </location>
</feature>
<name>A0A0S4IV66_BODSA</name>
<proteinExistence type="predicted"/>
<dbReference type="Proteomes" id="UP000051952">
    <property type="component" value="Unassembled WGS sequence"/>
</dbReference>
<feature type="region of interest" description="Disordered" evidence="1">
    <location>
        <begin position="454"/>
        <end position="480"/>
    </location>
</feature>
<dbReference type="VEuPathDB" id="TriTrypDB:BSAL_63295"/>
<reference evidence="3" key="1">
    <citation type="submission" date="2015-09" db="EMBL/GenBank/DDBJ databases">
        <authorList>
            <consortium name="Pathogen Informatics"/>
        </authorList>
    </citation>
    <scope>NUCLEOTIDE SEQUENCE [LARGE SCALE GENOMIC DNA]</scope>
    <source>
        <strain evidence="3">Lake Konstanz</strain>
    </source>
</reference>
<accession>A0A0S4IV66</accession>
<organism evidence="2 3">
    <name type="scientific">Bodo saltans</name>
    <name type="common">Flagellated protozoan</name>
    <dbReference type="NCBI Taxonomy" id="75058"/>
    <lineage>
        <taxon>Eukaryota</taxon>
        <taxon>Discoba</taxon>
        <taxon>Euglenozoa</taxon>
        <taxon>Kinetoplastea</taxon>
        <taxon>Metakinetoplastina</taxon>
        <taxon>Eubodonida</taxon>
        <taxon>Bodonidae</taxon>
        <taxon>Bodo</taxon>
    </lineage>
</organism>
<protein>
    <submittedName>
        <fullName evidence="2">Uncharacterized protein</fullName>
    </submittedName>
</protein>
<dbReference type="OrthoDB" id="272810at2759"/>
<evidence type="ECO:0000313" key="3">
    <source>
        <dbReference type="Proteomes" id="UP000051952"/>
    </source>
</evidence>
<feature type="non-terminal residue" evidence="2">
    <location>
        <position position="1"/>
    </location>
</feature>
<dbReference type="EMBL" id="CYKH01000346">
    <property type="protein sequence ID" value="CUF52593.1"/>
    <property type="molecule type" value="Genomic_DNA"/>
</dbReference>
<keyword evidence="3" id="KW-1185">Reference proteome</keyword>
<sequence>SPLLMGTVQRLRIENSLDPAQTQNTMNISLHGMTVTTAALGGHASQQSARQQQTLLEPVQCLTVSIRSTFDPIAGPTSSKLLTVTGPLLELRVTDQQLVDVVSFLSSNVLRMVPPAEDAAMVYQRRAPASPVIVLAPGAMPPPPGGVVVRILFDGATVTFLRAQRSSSAVLTPVHRATLSKLVVNLIPQQDQKQISWESIGIFDIRDATALSKLVVNLIPQQDQKQISWESIGIFDIRDATVATSSCNSSNNKSALLLCGTSAIEILTKKKSGGVVMSTSRRELMASSSDDDDSQASSSTGDSAMTVVPGEVVLSIDIGFSIKRFAVSEQWLSVYDFVVNESVMFALKPLTAGQPPPQAAQLPTPPPPPQQAMEIVLRAEKFMAPFLSSATGEELFVADITNLELRIQKGGGGGGGAGVGGGVFVRLEVVAMRLFHCASQCYIIESSTATSLPLATPSSTGPLTTSTAAGPQSPAVAPSSTLLGKTHNRLLHSSSRSHSHFTQHNLLHHSGSHNNTAAAAHHGDRATIPCSCTIVNVAGKDTQQAPSILFTVAQSFHST</sequence>
<gene>
    <name evidence="2" type="ORF">BSAL_63295</name>
</gene>
<dbReference type="AlphaFoldDB" id="A0A0S4IV66"/>